<evidence type="ECO:0000256" key="1">
    <source>
        <dbReference type="SAM" id="SignalP"/>
    </source>
</evidence>
<feature type="signal peptide" evidence="1">
    <location>
        <begin position="1"/>
        <end position="21"/>
    </location>
</feature>
<sequence>MTNYILSSLIAVSLLVITAKAEFTPSDRTCTGLDKKIKAVVSKMRAGYKIKQGERYRAKLKQFKNHRYQCKQKRFDVN</sequence>
<protein>
    <submittedName>
        <fullName evidence="2">Uncharacterized protein</fullName>
    </submittedName>
</protein>
<reference evidence="2 3" key="1">
    <citation type="submission" date="2023-09" db="EMBL/GenBank/DDBJ databases">
        <authorList>
            <person name="Rey-Velasco X."/>
        </authorList>
    </citation>
    <scope>NUCLEOTIDE SEQUENCE [LARGE SCALE GENOMIC DNA]</scope>
    <source>
        <strain evidence="2 3">W409</strain>
    </source>
</reference>
<evidence type="ECO:0000313" key="2">
    <source>
        <dbReference type="EMBL" id="MDT0583449.1"/>
    </source>
</evidence>
<feature type="chain" id="PRO_5044026924" evidence="1">
    <location>
        <begin position="22"/>
        <end position="78"/>
    </location>
</feature>
<dbReference type="Proteomes" id="UP001249020">
    <property type="component" value="Unassembled WGS sequence"/>
</dbReference>
<dbReference type="EMBL" id="JAVRIE010000005">
    <property type="protein sequence ID" value="MDT0583449.1"/>
    <property type="molecule type" value="Genomic_DNA"/>
</dbReference>
<keyword evidence="1" id="KW-0732">Signal</keyword>
<dbReference type="RefSeq" id="WP_311362219.1">
    <property type="nucleotide sequence ID" value="NZ_JAVRIE010000005.1"/>
</dbReference>
<organism evidence="2 3">
    <name type="scientific">Brumicola blandensis</name>
    <dbReference type="NCBI Taxonomy" id="3075611"/>
    <lineage>
        <taxon>Bacteria</taxon>
        <taxon>Pseudomonadati</taxon>
        <taxon>Pseudomonadota</taxon>
        <taxon>Gammaproteobacteria</taxon>
        <taxon>Alteromonadales</taxon>
        <taxon>Alteromonadaceae</taxon>
        <taxon>Brumicola</taxon>
    </lineage>
</organism>
<dbReference type="AlphaFoldDB" id="A0AAW8R348"/>
<comment type="caution">
    <text evidence="2">The sequence shown here is derived from an EMBL/GenBank/DDBJ whole genome shotgun (WGS) entry which is preliminary data.</text>
</comment>
<proteinExistence type="predicted"/>
<evidence type="ECO:0000313" key="3">
    <source>
        <dbReference type="Proteomes" id="UP001249020"/>
    </source>
</evidence>
<accession>A0AAW8R348</accession>
<gene>
    <name evidence="2" type="ORF">RM544_12950</name>
</gene>
<keyword evidence="3" id="KW-1185">Reference proteome</keyword>
<name>A0AAW8R348_9ALTE</name>